<dbReference type="SUPFAM" id="SSF55874">
    <property type="entry name" value="ATPase domain of HSP90 chaperone/DNA topoisomerase II/histidine kinase"/>
    <property type="match status" value="1"/>
</dbReference>
<feature type="domain" description="Histidine kinase/HSP90-like ATPase" evidence="3">
    <location>
        <begin position="60"/>
        <end position="149"/>
    </location>
</feature>
<organism evidence="4 5">
    <name type="scientific">Kitasatospora aureofaciens</name>
    <name type="common">Streptomyces aureofaciens</name>
    <dbReference type="NCBI Taxonomy" id="1894"/>
    <lineage>
        <taxon>Bacteria</taxon>
        <taxon>Bacillati</taxon>
        <taxon>Actinomycetota</taxon>
        <taxon>Actinomycetes</taxon>
        <taxon>Kitasatosporales</taxon>
        <taxon>Streptomycetaceae</taxon>
        <taxon>Kitasatospora</taxon>
    </lineage>
</organism>
<keyword evidence="1" id="KW-0723">Serine/threonine-protein kinase</keyword>
<dbReference type="Gene3D" id="3.30.565.10">
    <property type="entry name" value="Histidine kinase-like ATPase, C-terminal domain"/>
    <property type="match status" value="1"/>
</dbReference>
<dbReference type="RefSeq" id="WP_030288919.1">
    <property type="nucleotide sequence ID" value="NZ_JBEZAD010000082.1"/>
</dbReference>
<keyword evidence="1" id="KW-0808">Transferase</keyword>
<accession>A0A1E7NFR8</accession>
<dbReference type="GO" id="GO:0004674">
    <property type="term" value="F:protein serine/threonine kinase activity"/>
    <property type="evidence" value="ECO:0007669"/>
    <property type="project" value="UniProtKB-KW"/>
</dbReference>
<evidence type="ECO:0000259" key="3">
    <source>
        <dbReference type="Pfam" id="PF13581"/>
    </source>
</evidence>
<comment type="caution">
    <text evidence="4">The sequence shown here is derived from an EMBL/GenBank/DDBJ whole genome shotgun (WGS) entry which is preliminary data.</text>
</comment>
<evidence type="ECO:0000256" key="2">
    <source>
        <dbReference type="SAM" id="MobiDB-lite"/>
    </source>
</evidence>
<gene>
    <name evidence="4" type="ORF">HS99_0001065</name>
</gene>
<dbReference type="EMBL" id="JPRF03000001">
    <property type="protein sequence ID" value="OEV39333.1"/>
    <property type="molecule type" value="Genomic_DNA"/>
</dbReference>
<evidence type="ECO:0000256" key="1">
    <source>
        <dbReference type="ARBA" id="ARBA00022527"/>
    </source>
</evidence>
<dbReference type="Pfam" id="PF13581">
    <property type="entry name" value="HATPase_c_2"/>
    <property type="match status" value="1"/>
</dbReference>
<proteinExistence type="predicted"/>
<evidence type="ECO:0000313" key="4">
    <source>
        <dbReference type="EMBL" id="OEV39333.1"/>
    </source>
</evidence>
<dbReference type="Proteomes" id="UP000037395">
    <property type="component" value="Unassembled WGS sequence"/>
</dbReference>
<reference evidence="4" key="1">
    <citation type="submission" date="2016-08" db="EMBL/GenBank/DDBJ databases">
        <title>Sequencing, Assembly and Comparative Genomics of S. aureofaciens ATCC 10762.</title>
        <authorList>
            <person name="Gradnigo J.S."/>
            <person name="Johnson N."/>
            <person name="Somerville G.A."/>
        </authorList>
    </citation>
    <scope>NUCLEOTIDE SEQUENCE [LARGE SCALE GENOMIC DNA]</scope>
    <source>
        <strain evidence="4">ATCC 10762</strain>
    </source>
</reference>
<protein>
    <recommendedName>
        <fullName evidence="3">Histidine kinase/HSP90-like ATPase domain-containing protein</fullName>
    </recommendedName>
</protein>
<dbReference type="PANTHER" id="PTHR35526">
    <property type="entry name" value="ANTI-SIGMA-F FACTOR RSBW-RELATED"/>
    <property type="match status" value="1"/>
</dbReference>
<dbReference type="InterPro" id="IPR050267">
    <property type="entry name" value="Anti-sigma-factor_SerPK"/>
</dbReference>
<dbReference type="CDD" id="cd16936">
    <property type="entry name" value="HATPase_RsbW-like"/>
    <property type="match status" value="1"/>
</dbReference>
<dbReference type="AlphaFoldDB" id="A0A1E7NFR8"/>
<keyword evidence="5" id="KW-1185">Reference proteome</keyword>
<dbReference type="OrthoDB" id="3479886at2"/>
<dbReference type="InterPro" id="IPR036890">
    <property type="entry name" value="HATPase_C_sf"/>
</dbReference>
<dbReference type="PANTHER" id="PTHR35526:SF3">
    <property type="entry name" value="ANTI-SIGMA-F FACTOR RSBW"/>
    <property type="match status" value="1"/>
</dbReference>
<feature type="region of interest" description="Disordered" evidence="2">
    <location>
        <begin position="1"/>
        <end position="20"/>
    </location>
</feature>
<dbReference type="InterPro" id="IPR003594">
    <property type="entry name" value="HATPase_dom"/>
</dbReference>
<evidence type="ECO:0000313" key="5">
    <source>
        <dbReference type="Proteomes" id="UP000037395"/>
    </source>
</evidence>
<name>A0A1E7NFR8_KITAU</name>
<keyword evidence="1" id="KW-0418">Kinase</keyword>
<sequence length="159" mass="16981">MSMSRGTLDGDPRPGELVLPVGGQRRRLPLVGLTKPVARARAHTISALGDWCPSGLGPGAAEGIAEDVVLVVAELVGNAMLHGDGPLELVLDITPARLRIEVSDRSSELPAPRQPHHPALPGGHGLFIVQRIADRWGAQPHAQGKTIWAEFDTRRLRGE</sequence>